<gene>
    <name evidence="1" type="ORF">Aiant_75550</name>
</gene>
<protein>
    <submittedName>
        <fullName evidence="1">Uncharacterized protein</fullName>
    </submittedName>
</protein>
<evidence type="ECO:0000313" key="2">
    <source>
        <dbReference type="Proteomes" id="UP000676967"/>
    </source>
</evidence>
<organism evidence="1 2">
    <name type="scientific">Actinoplanes ianthinogenes</name>
    <dbReference type="NCBI Taxonomy" id="122358"/>
    <lineage>
        <taxon>Bacteria</taxon>
        <taxon>Bacillati</taxon>
        <taxon>Actinomycetota</taxon>
        <taxon>Actinomycetes</taxon>
        <taxon>Micromonosporales</taxon>
        <taxon>Micromonosporaceae</taxon>
        <taxon>Actinoplanes</taxon>
    </lineage>
</organism>
<proteinExistence type="predicted"/>
<dbReference type="RefSeq" id="WP_229830243.1">
    <property type="nucleotide sequence ID" value="NZ_AP023356.1"/>
</dbReference>
<dbReference type="Proteomes" id="UP000676967">
    <property type="component" value="Chromosome"/>
</dbReference>
<accession>A0ABM7M5N7</accession>
<name>A0ABM7M5N7_9ACTN</name>
<dbReference type="EMBL" id="AP023356">
    <property type="protein sequence ID" value="BCJ46898.1"/>
    <property type="molecule type" value="Genomic_DNA"/>
</dbReference>
<sequence>MPEPFRWDLIRPDELGSLLDGTEPPGLWFLDELVTCAGKVLARSGGGDLVFVGRSLDSMFDLLGGALHGIGEQRLDRLPLSFSRAGRRVTRRRWERRPLTAAQRDEARRMLADAGVTPYTLARRSRPVAFVDVVSDGGTFTDVYTLLTDWIRGERETWPAIRRKLRFVGVTVRAPTSPKTWRWARHQRWTAELPARSVLSVSLGRPVWSYFGNEQTKLTRSLGPDWWLAEADGPGREDLTRQALAEAVALVAYGRSRAGRQALARAVGREPDLAQPWLRTLVTELNAAAGGRRSS</sequence>
<reference evidence="1 2" key="1">
    <citation type="submission" date="2020-08" db="EMBL/GenBank/DDBJ databases">
        <title>Whole genome shotgun sequence of Actinoplanes ianthinogenes NBRC 13996.</title>
        <authorList>
            <person name="Komaki H."/>
            <person name="Tamura T."/>
        </authorList>
    </citation>
    <scope>NUCLEOTIDE SEQUENCE [LARGE SCALE GENOMIC DNA]</scope>
    <source>
        <strain evidence="1 2">NBRC 13996</strain>
    </source>
</reference>
<evidence type="ECO:0000313" key="1">
    <source>
        <dbReference type="EMBL" id="BCJ46898.1"/>
    </source>
</evidence>
<keyword evidence="2" id="KW-1185">Reference proteome</keyword>